<feature type="transmembrane region" description="Helical" evidence="2">
    <location>
        <begin position="221"/>
        <end position="239"/>
    </location>
</feature>
<dbReference type="InterPro" id="IPR014509">
    <property type="entry name" value="YjdF-like"/>
</dbReference>
<proteinExistence type="predicted"/>
<dbReference type="AlphaFoldDB" id="A0A921EQB7"/>
<keyword evidence="2" id="KW-0472">Membrane</keyword>
<protein>
    <recommendedName>
        <fullName evidence="5">DUF2238 domain-containing protein</fullName>
    </recommendedName>
</protein>
<feature type="transmembrane region" description="Helical" evidence="2">
    <location>
        <begin position="32"/>
        <end position="50"/>
    </location>
</feature>
<feature type="transmembrane region" description="Helical" evidence="2">
    <location>
        <begin position="70"/>
        <end position="90"/>
    </location>
</feature>
<reference evidence="3" key="1">
    <citation type="journal article" date="2021" name="PeerJ">
        <title>Extensive microbial diversity within the chicken gut microbiome revealed by metagenomics and culture.</title>
        <authorList>
            <person name="Gilroy R."/>
            <person name="Ravi A."/>
            <person name="Getino M."/>
            <person name="Pursley I."/>
            <person name="Horton D.L."/>
            <person name="Alikhan N.F."/>
            <person name="Baker D."/>
            <person name="Gharbi K."/>
            <person name="Hall N."/>
            <person name="Watson M."/>
            <person name="Adriaenssens E.M."/>
            <person name="Foster-Nyarko E."/>
            <person name="Jarju S."/>
            <person name="Secka A."/>
            <person name="Antonio M."/>
            <person name="Oren A."/>
            <person name="Chaudhuri R.R."/>
            <person name="La Ragione R."/>
            <person name="Hildebrand F."/>
            <person name="Pallen M.J."/>
        </authorList>
    </citation>
    <scope>NUCLEOTIDE SEQUENCE</scope>
    <source>
        <strain evidence="3">ChiGjej3B3-7470</strain>
    </source>
</reference>
<feature type="transmembrane region" description="Helical" evidence="2">
    <location>
        <begin position="132"/>
        <end position="153"/>
    </location>
</feature>
<dbReference type="EMBL" id="DYZF01000159">
    <property type="protein sequence ID" value="HJE51571.1"/>
    <property type="molecule type" value="Genomic_DNA"/>
</dbReference>
<keyword evidence="2" id="KW-0812">Transmembrane</keyword>
<organism evidence="3 4">
    <name type="scientific">Tessaracoccus flavescens</name>
    <dbReference type="NCBI Taxonomy" id="399497"/>
    <lineage>
        <taxon>Bacteria</taxon>
        <taxon>Bacillati</taxon>
        <taxon>Actinomycetota</taxon>
        <taxon>Actinomycetes</taxon>
        <taxon>Propionibacteriales</taxon>
        <taxon>Propionibacteriaceae</taxon>
        <taxon>Tessaracoccus</taxon>
    </lineage>
</organism>
<evidence type="ECO:0000313" key="4">
    <source>
        <dbReference type="Proteomes" id="UP000712713"/>
    </source>
</evidence>
<gene>
    <name evidence="3" type="ORF">K8V15_06290</name>
</gene>
<feature type="transmembrane region" description="Helical" evidence="2">
    <location>
        <begin position="102"/>
        <end position="126"/>
    </location>
</feature>
<evidence type="ECO:0000256" key="1">
    <source>
        <dbReference type="SAM" id="MobiDB-lite"/>
    </source>
</evidence>
<evidence type="ECO:0008006" key="5">
    <source>
        <dbReference type="Google" id="ProtNLM"/>
    </source>
</evidence>
<evidence type="ECO:0000313" key="3">
    <source>
        <dbReference type="EMBL" id="HJE51571.1"/>
    </source>
</evidence>
<reference evidence="3" key="2">
    <citation type="submission" date="2021-09" db="EMBL/GenBank/DDBJ databases">
        <authorList>
            <person name="Gilroy R."/>
        </authorList>
    </citation>
    <scope>NUCLEOTIDE SEQUENCE</scope>
    <source>
        <strain evidence="3">ChiGjej3B3-7470</strain>
    </source>
</reference>
<evidence type="ECO:0000256" key="2">
    <source>
        <dbReference type="SAM" id="Phobius"/>
    </source>
</evidence>
<keyword evidence="2" id="KW-1133">Transmembrane helix</keyword>
<name>A0A921EQB7_9ACTN</name>
<feature type="transmembrane region" description="Helical" evidence="2">
    <location>
        <begin position="165"/>
        <end position="185"/>
    </location>
</feature>
<sequence>PAPAPPDDVRTPMGVEPATKAPRQSKRDWSQIAGTVLFVLLVGSVIFAAVRLNYAPSASDNPDTRLKSEYVLMIIQCVLGIGLLFLPGLLQKRFSIRLPQPLAIAFFAFLFCAIYLGEVRGFYFRIPFWDTILHAFSGAMLGALGLSLVALLNDTKRVAMHLTPFFVSFFGFCFALAAGTVWEIYEFTGDTFFGTNMQKFMTDSGELLVGRAALSDTMKDLIIDGLAALAVVTVGYFEIRRQFAADRLPEILDADNFRLSDDEEARA</sequence>
<accession>A0A921EQB7</accession>
<dbReference type="Pfam" id="PF09997">
    <property type="entry name" value="DUF2238"/>
    <property type="match status" value="1"/>
</dbReference>
<comment type="caution">
    <text evidence="3">The sequence shown here is derived from an EMBL/GenBank/DDBJ whole genome shotgun (WGS) entry which is preliminary data.</text>
</comment>
<feature type="non-terminal residue" evidence="3">
    <location>
        <position position="1"/>
    </location>
</feature>
<dbReference type="Proteomes" id="UP000712713">
    <property type="component" value="Unassembled WGS sequence"/>
</dbReference>
<feature type="region of interest" description="Disordered" evidence="1">
    <location>
        <begin position="1"/>
        <end position="23"/>
    </location>
</feature>